<feature type="compositionally biased region" description="Low complexity" evidence="2">
    <location>
        <begin position="511"/>
        <end position="534"/>
    </location>
</feature>
<dbReference type="Proteomes" id="UP001583186">
    <property type="component" value="Unassembled WGS sequence"/>
</dbReference>
<keyword evidence="1" id="KW-0175">Coiled coil</keyword>
<evidence type="ECO:0000313" key="3">
    <source>
        <dbReference type="EMBL" id="KAL1898536.1"/>
    </source>
</evidence>
<sequence>MPANGVNGTGAMTNGSSPPHVPPPLTPPLQTAELPERIDSLRQGLQTIQQHSNILDVVDELILDNKQLKDAFEDNKHLKAALDVNYGRIHQVEKKNNELESQLSSKEATIQMLQTLVEELQKDASDKEVALKDSSKETVKLKSEVADKSTKLEAVNKAKEALTKDKTGLEAKVAKQAAELAKIKDRFGRLQEQKDAQVDAIQSQLDTLNNYAAPLHDLPLREVSEKLGGIFQGAFHLVNNCFDTDLPPRVFARGNDDLDTFHKALADTSGAIPLPPSNTPEAKRMRTAAVLRFLAHVAHKELFQPFYALGRSNDLAVLIDTRIDDADHADFVRRVLLNTEMNAELGPDSANHVMEQTDLRVKSVQRAMKKVVGGIPSPEAQDTFFTALARWCYETTQVWREDIQPLQFGIEVHNEIDHDDDDSVVLEEWRPLSELLPASSSAAAADAGRAPALASRRDVAAHVWPLFYTNGEIALKGVVVTMAQVADAQREVDQIAVQKDSSRRATRASARRGSTVTTTSAPGTPSTTAGQRSF</sequence>
<keyword evidence="4" id="KW-1185">Reference proteome</keyword>
<dbReference type="EMBL" id="JAWCUI010000015">
    <property type="protein sequence ID" value="KAL1898536.1"/>
    <property type="molecule type" value="Genomic_DNA"/>
</dbReference>
<accession>A0ABR3ZCX1</accession>
<evidence type="ECO:0000256" key="1">
    <source>
        <dbReference type="SAM" id="Coils"/>
    </source>
</evidence>
<evidence type="ECO:0000256" key="2">
    <source>
        <dbReference type="SAM" id="MobiDB-lite"/>
    </source>
</evidence>
<gene>
    <name evidence="3" type="ORF">Sste5346_003440</name>
</gene>
<reference evidence="3 4" key="1">
    <citation type="journal article" date="2024" name="IMA Fungus">
        <title>IMA Genome - F19 : A genome assembly and annotation guide to empower mycologists, including annotated draft genome sequences of Ceratocystis pirilliformis, Diaporthe australafricana, Fusarium ophioides, Paecilomyces lecythidis, and Sporothrix stenoceras.</title>
        <authorList>
            <person name="Aylward J."/>
            <person name="Wilson A.M."/>
            <person name="Visagie C.M."/>
            <person name="Spraker J."/>
            <person name="Barnes I."/>
            <person name="Buitendag C."/>
            <person name="Ceriani C."/>
            <person name="Del Mar Angel L."/>
            <person name="du Plessis D."/>
            <person name="Fuchs T."/>
            <person name="Gasser K."/>
            <person name="Kramer D."/>
            <person name="Li W."/>
            <person name="Munsamy K."/>
            <person name="Piso A."/>
            <person name="Price J.L."/>
            <person name="Sonnekus B."/>
            <person name="Thomas C."/>
            <person name="van der Nest A."/>
            <person name="van Dijk A."/>
            <person name="van Heerden A."/>
            <person name="van Vuuren N."/>
            <person name="Yilmaz N."/>
            <person name="Duong T.A."/>
            <person name="van der Merwe N.A."/>
            <person name="Wingfield M.J."/>
            <person name="Wingfield B.D."/>
        </authorList>
    </citation>
    <scope>NUCLEOTIDE SEQUENCE [LARGE SCALE GENOMIC DNA]</scope>
    <source>
        <strain evidence="3 4">CMW 5346</strain>
    </source>
</reference>
<proteinExistence type="predicted"/>
<feature type="coiled-coil region" evidence="1">
    <location>
        <begin position="89"/>
        <end position="193"/>
    </location>
</feature>
<feature type="region of interest" description="Disordered" evidence="2">
    <location>
        <begin position="1"/>
        <end position="31"/>
    </location>
</feature>
<comment type="caution">
    <text evidence="3">The sequence shown here is derived from an EMBL/GenBank/DDBJ whole genome shotgun (WGS) entry which is preliminary data.</text>
</comment>
<protein>
    <recommendedName>
        <fullName evidence="5">MEI5 protein</fullName>
    </recommendedName>
</protein>
<evidence type="ECO:0000313" key="4">
    <source>
        <dbReference type="Proteomes" id="UP001583186"/>
    </source>
</evidence>
<name>A0ABR3ZCX1_9PEZI</name>
<feature type="region of interest" description="Disordered" evidence="2">
    <location>
        <begin position="497"/>
        <end position="534"/>
    </location>
</feature>
<organism evidence="3 4">
    <name type="scientific">Sporothrix stenoceras</name>
    <dbReference type="NCBI Taxonomy" id="5173"/>
    <lineage>
        <taxon>Eukaryota</taxon>
        <taxon>Fungi</taxon>
        <taxon>Dikarya</taxon>
        <taxon>Ascomycota</taxon>
        <taxon>Pezizomycotina</taxon>
        <taxon>Sordariomycetes</taxon>
        <taxon>Sordariomycetidae</taxon>
        <taxon>Ophiostomatales</taxon>
        <taxon>Ophiostomataceae</taxon>
        <taxon>Sporothrix</taxon>
    </lineage>
</organism>
<evidence type="ECO:0008006" key="5">
    <source>
        <dbReference type="Google" id="ProtNLM"/>
    </source>
</evidence>